<keyword evidence="2" id="KW-1185">Reference proteome</keyword>
<proteinExistence type="predicted"/>
<dbReference type="AlphaFoldDB" id="A0A1H7AKF4"/>
<evidence type="ECO:0000313" key="1">
    <source>
        <dbReference type="EMBL" id="SEJ66121.1"/>
    </source>
</evidence>
<name>A0A1H7AKF4_9BACT</name>
<dbReference type="RefSeq" id="WP_143057691.1">
    <property type="nucleotide sequence ID" value="NZ_FNZH01000007.1"/>
</dbReference>
<dbReference type="STRING" id="1416801.SAMN05192553_107141"/>
<reference evidence="2" key="1">
    <citation type="submission" date="2016-10" db="EMBL/GenBank/DDBJ databases">
        <authorList>
            <person name="Varghese N."/>
            <person name="Submissions S."/>
        </authorList>
    </citation>
    <scope>NUCLEOTIDE SEQUENCE [LARGE SCALE GENOMIC DNA]</scope>
    <source>
        <strain evidence="2">IBRC-M 10761</strain>
    </source>
</reference>
<accession>A0A1H7AKF4</accession>
<sequence length="409" mass="46221">MLKNLEGSILAFIILISMPKMLSAQEFSTNKFKVIESGTSSKSTIIALVDQEKLKNPSLLFNKELLTTHNTSAYLFINTITLETFYAELNRLTRSSSSSFNKDALQLIIIGTQNELERYQSLDLNYFSSQYFISTNKSKANQSFITVQDKDWDCESYLESVKGKYLWGIENNRKSPKDSLINHEEGRLTIGYRPVMNFGLNNNNLGNYFSNGLSLDYQISKKIQLYAAGSFAIKRPEIEDEINNQVRSQIDIFGLITGSEQEVTLSIPIKSQQYRSASLGLRYLLTPEKDWSLYISTELSSNLSTKISGQLDTTFTVSSSIQNSFSAGNINEEAIGLVEREVVNINSGIGAGFQYKIGGRGRFDLSLTYSTSLRSVRSSDTFNNNTLNIAMGLNFRFKNKKEYEKIHFY</sequence>
<gene>
    <name evidence="1" type="ORF">SAMN05192553_107141</name>
</gene>
<organism evidence="1 2">
    <name type="scientific">Cyclobacterium xiamenense</name>
    <dbReference type="NCBI Taxonomy" id="1297121"/>
    <lineage>
        <taxon>Bacteria</taxon>
        <taxon>Pseudomonadati</taxon>
        <taxon>Bacteroidota</taxon>
        <taxon>Cytophagia</taxon>
        <taxon>Cytophagales</taxon>
        <taxon>Cyclobacteriaceae</taxon>
        <taxon>Cyclobacterium</taxon>
    </lineage>
</organism>
<protein>
    <submittedName>
        <fullName evidence="1">Uncharacterized protein</fullName>
    </submittedName>
</protein>
<dbReference type="EMBL" id="FNZH01000007">
    <property type="protein sequence ID" value="SEJ66121.1"/>
    <property type="molecule type" value="Genomic_DNA"/>
</dbReference>
<dbReference type="Proteomes" id="UP000199403">
    <property type="component" value="Unassembled WGS sequence"/>
</dbReference>
<evidence type="ECO:0000313" key="2">
    <source>
        <dbReference type="Proteomes" id="UP000199403"/>
    </source>
</evidence>